<dbReference type="AlphaFoldDB" id="A0A517SSN9"/>
<evidence type="ECO:0000313" key="2">
    <source>
        <dbReference type="EMBL" id="QDT59144.1"/>
    </source>
</evidence>
<proteinExistence type="predicted"/>
<keyword evidence="3" id="KW-1185">Reference proteome</keyword>
<evidence type="ECO:0000256" key="1">
    <source>
        <dbReference type="SAM" id="MobiDB-lite"/>
    </source>
</evidence>
<dbReference type="Proteomes" id="UP000315003">
    <property type="component" value="Chromosome"/>
</dbReference>
<feature type="region of interest" description="Disordered" evidence="1">
    <location>
        <begin position="1"/>
        <end position="59"/>
    </location>
</feature>
<reference evidence="2 3" key="1">
    <citation type="submission" date="2019-02" db="EMBL/GenBank/DDBJ databases">
        <title>Deep-cultivation of Planctomycetes and their phenomic and genomic characterization uncovers novel biology.</title>
        <authorList>
            <person name="Wiegand S."/>
            <person name="Jogler M."/>
            <person name="Boedeker C."/>
            <person name="Pinto D."/>
            <person name="Vollmers J."/>
            <person name="Rivas-Marin E."/>
            <person name="Kohn T."/>
            <person name="Peeters S.H."/>
            <person name="Heuer A."/>
            <person name="Rast P."/>
            <person name="Oberbeckmann S."/>
            <person name="Bunk B."/>
            <person name="Jeske O."/>
            <person name="Meyerdierks A."/>
            <person name="Storesund J.E."/>
            <person name="Kallscheuer N."/>
            <person name="Luecker S."/>
            <person name="Lage O.M."/>
            <person name="Pohl T."/>
            <person name="Merkel B.J."/>
            <person name="Hornburger P."/>
            <person name="Mueller R.-W."/>
            <person name="Bruemmer F."/>
            <person name="Labrenz M."/>
            <person name="Spormann A.M."/>
            <person name="Op den Camp H."/>
            <person name="Overmann J."/>
            <person name="Amann R."/>
            <person name="Jetten M.S.M."/>
            <person name="Mascher T."/>
            <person name="Medema M.H."/>
            <person name="Devos D.P."/>
            <person name="Kaster A.-K."/>
            <person name="Ovreas L."/>
            <person name="Rohde M."/>
            <person name="Galperin M.Y."/>
            <person name="Jogler C."/>
        </authorList>
    </citation>
    <scope>NUCLEOTIDE SEQUENCE [LARGE SCALE GENOMIC DNA]</scope>
    <source>
        <strain evidence="2 3">SV_7m_r</strain>
    </source>
</reference>
<protein>
    <submittedName>
        <fullName evidence="2">Uncharacterized protein</fullName>
    </submittedName>
</protein>
<dbReference type="EMBL" id="CP036272">
    <property type="protein sequence ID" value="QDT59144.1"/>
    <property type="molecule type" value="Genomic_DNA"/>
</dbReference>
<evidence type="ECO:0000313" key="3">
    <source>
        <dbReference type="Proteomes" id="UP000315003"/>
    </source>
</evidence>
<sequence length="172" mass="18731">MPAMSKATGAKSTAPVSPYQCHRGRGRVWNADHQRSDQGRSGTGRSGTGRSGTGRSGTGTDVALVLKSVGRRFYHTAQNTALEPTALVRVGGFVGLAAAIESAQIADQSVSFWQWIIRSLSDSRCRPAGHCEAMSFRWSRRLGRLVACLRSDSLRELLRNLLSYLPSRLSRI</sequence>
<gene>
    <name evidence="2" type="ORF">SV7mr_16510</name>
</gene>
<name>A0A517SSN9_9BACT</name>
<feature type="compositionally biased region" description="Gly residues" evidence="1">
    <location>
        <begin position="41"/>
        <end position="57"/>
    </location>
</feature>
<organism evidence="2 3">
    <name type="scientific">Stieleria bergensis</name>
    <dbReference type="NCBI Taxonomy" id="2528025"/>
    <lineage>
        <taxon>Bacteria</taxon>
        <taxon>Pseudomonadati</taxon>
        <taxon>Planctomycetota</taxon>
        <taxon>Planctomycetia</taxon>
        <taxon>Pirellulales</taxon>
        <taxon>Pirellulaceae</taxon>
        <taxon>Stieleria</taxon>
    </lineage>
</organism>
<accession>A0A517SSN9</accession>